<reference evidence="1 2" key="1">
    <citation type="submission" date="2020-02" db="EMBL/GenBank/DDBJ databases">
        <title>Draft genome sequence of Haematococcus lacustris strain NIES-144.</title>
        <authorList>
            <person name="Morimoto D."/>
            <person name="Nakagawa S."/>
            <person name="Yoshida T."/>
            <person name="Sawayama S."/>
        </authorList>
    </citation>
    <scope>NUCLEOTIDE SEQUENCE [LARGE SCALE GENOMIC DNA]</scope>
    <source>
        <strain evidence="1 2">NIES-144</strain>
    </source>
</reference>
<keyword evidence="2" id="KW-1185">Reference proteome</keyword>
<dbReference type="Proteomes" id="UP000485058">
    <property type="component" value="Unassembled WGS sequence"/>
</dbReference>
<name>A0A6A0AEC4_HAELA</name>
<dbReference type="EMBL" id="BLLF01004900">
    <property type="protein sequence ID" value="GFH30434.1"/>
    <property type="molecule type" value="Genomic_DNA"/>
</dbReference>
<accession>A0A6A0AEC4</accession>
<dbReference type="AlphaFoldDB" id="A0A6A0AEC4"/>
<organism evidence="1 2">
    <name type="scientific">Haematococcus lacustris</name>
    <name type="common">Green alga</name>
    <name type="synonym">Haematococcus pluvialis</name>
    <dbReference type="NCBI Taxonomy" id="44745"/>
    <lineage>
        <taxon>Eukaryota</taxon>
        <taxon>Viridiplantae</taxon>
        <taxon>Chlorophyta</taxon>
        <taxon>core chlorophytes</taxon>
        <taxon>Chlorophyceae</taxon>
        <taxon>CS clade</taxon>
        <taxon>Chlamydomonadales</taxon>
        <taxon>Haematococcaceae</taxon>
        <taxon>Haematococcus</taxon>
    </lineage>
</organism>
<proteinExistence type="predicted"/>
<evidence type="ECO:0000313" key="2">
    <source>
        <dbReference type="Proteomes" id="UP000485058"/>
    </source>
</evidence>
<comment type="caution">
    <text evidence="1">The sequence shown here is derived from an EMBL/GenBank/DDBJ whole genome shotgun (WGS) entry which is preliminary data.</text>
</comment>
<protein>
    <submittedName>
        <fullName evidence="1">Uncharacterized protein</fullName>
    </submittedName>
</protein>
<gene>
    <name evidence="1" type="ORF">HaLaN_29290</name>
</gene>
<sequence>MDEILKLKAAGKPEGILAALSQAALPLEVEQPNVPLDLEGNMEESEQEECEHESSDEVDEALFGAAAGGVPEDTFEASLLSAVS</sequence>
<evidence type="ECO:0000313" key="1">
    <source>
        <dbReference type="EMBL" id="GFH30434.1"/>
    </source>
</evidence>